<proteinExistence type="predicted"/>
<evidence type="ECO:0000313" key="1">
    <source>
        <dbReference type="EMBL" id="GBP86328.1"/>
    </source>
</evidence>
<dbReference type="AlphaFoldDB" id="A0A4C1ZEW8"/>
<evidence type="ECO:0000313" key="2">
    <source>
        <dbReference type="Proteomes" id="UP000299102"/>
    </source>
</evidence>
<dbReference type="EMBL" id="BGZK01001787">
    <property type="protein sequence ID" value="GBP86328.1"/>
    <property type="molecule type" value="Genomic_DNA"/>
</dbReference>
<sequence length="94" mass="10303">MKRSTQQFIFTALKTSEDCIKDVLALQAAVTRGLLVVRFTITHGVGAIDGSAEAPSRLYNINLPLNEISAARGRPIIVEWERDARHSAGLSLVR</sequence>
<dbReference type="Proteomes" id="UP000299102">
    <property type="component" value="Unassembled WGS sequence"/>
</dbReference>
<organism evidence="1 2">
    <name type="scientific">Eumeta variegata</name>
    <name type="common">Bagworm moth</name>
    <name type="synonym">Eumeta japonica</name>
    <dbReference type="NCBI Taxonomy" id="151549"/>
    <lineage>
        <taxon>Eukaryota</taxon>
        <taxon>Metazoa</taxon>
        <taxon>Ecdysozoa</taxon>
        <taxon>Arthropoda</taxon>
        <taxon>Hexapoda</taxon>
        <taxon>Insecta</taxon>
        <taxon>Pterygota</taxon>
        <taxon>Neoptera</taxon>
        <taxon>Endopterygota</taxon>
        <taxon>Lepidoptera</taxon>
        <taxon>Glossata</taxon>
        <taxon>Ditrysia</taxon>
        <taxon>Tineoidea</taxon>
        <taxon>Psychidae</taxon>
        <taxon>Oiketicinae</taxon>
        <taxon>Eumeta</taxon>
    </lineage>
</organism>
<dbReference type="OrthoDB" id="300641at2759"/>
<comment type="caution">
    <text evidence="1">The sequence shown here is derived from an EMBL/GenBank/DDBJ whole genome shotgun (WGS) entry which is preliminary data.</text>
</comment>
<keyword evidence="2" id="KW-1185">Reference proteome</keyword>
<reference evidence="1 2" key="1">
    <citation type="journal article" date="2019" name="Commun. Biol.">
        <title>The bagworm genome reveals a unique fibroin gene that provides high tensile strength.</title>
        <authorList>
            <person name="Kono N."/>
            <person name="Nakamura H."/>
            <person name="Ohtoshi R."/>
            <person name="Tomita M."/>
            <person name="Numata K."/>
            <person name="Arakawa K."/>
        </authorList>
    </citation>
    <scope>NUCLEOTIDE SEQUENCE [LARGE SCALE GENOMIC DNA]</scope>
</reference>
<accession>A0A4C1ZEW8</accession>
<gene>
    <name evidence="1" type="ORF">EVAR_52724_1</name>
</gene>
<protein>
    <submittedName>
        <fullName evidence="1">Uncharacterized protein</fullName>
    </submittedName>
</protein>
<name>A0A4C1ZEW8_EUMVA</name>